<organism evidence="3 4">
    <name type="scientific">Carpediemonas membranifera</name>
    <dbReference type="NCBI Taxonomy" id="201153"/>
    <lineage>
        <taxon>Eukaryota</taxon>
        <taxon>Metamonada</taxon>
        <taxon>Carpediemonas-like organisms</taxon>
        <taxon>Carpediemonas</taxon>
    </lineage>
</organism>
<sequence>MKANAPKHRSECLDALDSLGESIMANYDEYRGKRSGPRSTTSMRLSYATNELVRLQKEHEKRKNREKALEVVVSKRTEETKAAKARATALQRRVSSLEKQLANTKDAAEQELTEIHSKTRRLAKRVETMNGTKEKQTRRIRAIAESAKTAVTSLETTPQSKSVLGAAVRLLEELIDECDVPGRAPPPEDRATVLETALATARRTIADQSVEIGRLRQETEGRDRNVGSFMETLRDQVQSLQSITNAQHTELVAAQNKVKRLEVELEESERGRLDVQQELEDQRRRHEADRRSLNECEQLLSTIREGYREHSRMVADFVHSQSFATAPPLPPEIPGMDRQSSPMQASRAVSEGVQSRSGVLDSTRLPDRLDTINKELDDLKAALSHELGT</sequence>
<evidence type="ECO:0000313" key="3">
    <source>
        <dbReference type="EMBL" id="KAG9390477.1"/>
    </source>
</evidence>
<gene>
    <name evidence="3" type="ORF">J8273_7828</name>
</gene>
<keyword evidence="4" id="KW-1185">Reference proteome</keyword>
<name>A0A8J6B5K1_9EUKA</name>
<feature type="coiled-coil region" evidence="1">
    <location>
        <begin position="251"/>
        <end position="296"/>
    </location>
</feature>
<dbReference type="AlphaFoldDB" id="A0A8J6B5K1"/>
<proteinExistence type="predicted"/>
<feature type="coiled-coil region" evidence="1">
    <location>
        <begin position="80"/>
        <end position="118"/>
    </location>
</feature>
<evidence type="ECO:0000256" key="2">
    <source>
        <dbReference type="SAM" id="MobiDB-lite"/>
    </source>
</evidence>
<dbReference type="EMBL" id="JAHDYR010000064">
    <property type="protein sequence ID" value="KAG9390477.1"/>
    <property type="molecule type" value="Genomic_DNA"/>
</dbReference>
<reference evidence="3" key="1">
    <citation type="submission" date="2021-05" db="EMBL/GenBank/DDBJ databases">
        <title>A free-living protist that lacks canonical eukaryotic 1 DNA replication and segregation systems.</title>
        <authorList>
            <person name="Salas-Leiva D.E."/>
            <person name="Tromer E.C."/>
            <person name="Curtis B.A."/>
            <person name="Jerlstrom-Hultqvist J."/>
            <person name="Kolisko M."/>
            <person name="Yi Z."/>
            <person name="Salas-Leiva J.S."/>
            <person name="Gallot-Lavallee L."/>
            <person name="Kops G.J.P.L."/>
            <person name="Archibald J.M."/>
            <person name="Simpson A.G.B."/>
            <person name="Roger A.J."/>
        </authorList>
    </citation>
    <scope>NUCLEOTIDE SEQUENCE</scope>
    <source>
        <strain evidence="3">BICM</strain>
    </source>
</reference>
<dbReference type="Proteomes" id="UP000717585">
    <property type="component" value="Unassembled WGS sequence"/>
</dbReference>
<accession>A0A8J6B5K1</accession>
<feature type="region of interest" description="Disordered" evidence="2">
    <location>
        <begin position="334"/>
        <end position="362"/>
    </location>
</feature>
<keyword evidence="1" id="KW-0175">Coiled coil</keyword>
<protein>
    <submittedName>
        <fullName evidence="3">Chromosome partition protein Smc</fullName>
    </submittedName>
</protein>
<evidence type="ECO:0000313" key="4">
    <source>
        <dbReference type="Proteomes" id="UP000717585"/>
    </source>
</evidence>
<comment type="caution">
    <text evidence="3">The sequence shown here is derived from an EMBL/GenBank/DDBJ whole genome shotgun (WGS) entry which is preliminary data.</text>
</comment>
<evidence type="ECO:0000256" key="1">
    <source>
        <dbReference type="SAM" id="Coils"/>
    </source>
</evidence>